<organism evidence="2 3">
    <name type="scientific">Povalibacter uvarum</name>
    <dbReference type="NCBI Taxonomy" id="732238"/>
    <lineage>
        <taxon>Bacteria</taxon>
        <taxon>Pseudomonadati</taxon>
        <taxon>Pseudomonadota</taxon>
        <taxon>Gammaproteobacteria</taxon>
        <taxon>Steroidobacterales</taxon>
        <taxon>Steroidobacteraceae</taxon>
        <taxon>Povalibacter</taxon>
    </lineage>
</organism>
<evidence type="ECO:0000256" key="1">
    <source>
        <dbReference type="SAM" id="Phobius"/>
    </source>
</evidence>
<dbReference type="AlphaFoldDB" id="A0A841HWV1"/>
<comment type="caution">
    <text evidence="2">The sequence shown here is derived from an EMBL/GenBank/DDBJ whole genome shotgun (WGS) entry which is preliminary data.</text>
</comment>
<keyword evidence="1" id="KW-1133">Transmembrane helix</keyword>
<dbReference type="Pfam" id="PF07963">
    <property type="entry name" value="N_methyl"/>
    <property type="match status" value="1"/>
</dbReference>
<accession>A0A841HWV1</accession>
<proteinExistence type="predicted"/>
<keyword evidence="1" id="KW-0812">Transmembrane</keyword>
<sequence>MSSRRLHYKDRYRSRAFTLLELMTTLTICGLLAGVAVPAYRQFLGHQKEQAAARDLMLIAMKIQSAYEKDFRYPASLDDIGMAGMRDPWGNPYRYLSFDSDIPGIKGQIRKDHNLHPINSSFDLYSMGPDGDSKSPLTAKASRDDILWARDGAFIGPASDF</sequence>
<keyword evidence="1" id="KW-0472">Membrane</keyword>
<name>A0A841HWV1_9GAMM</name>
<dbReference type="Proteomes" id="UP000588068">
    <property type="component" value="Unassembled WGS sequence"/>
</dbReference>
<reference evidence="2 3" key="1">
    <citation type="submission" date="2020-08" db="EMBL/GenBank/DDBJ databases">
        <title>Genomic Encyclopedia of Type Strains, Phase IV (KMG-IV): sequencing the most valuable type-strain genomes for metagenomic binning, comparative biology and taxonomic classification.</title>
        <authorList>
            <person name="Goeker M."/>
        </authorList>
    </citation>
    <scope>NUCLEOTIDE SEQUENCE [LARGE SCALE GENOMIC DNA]</scope>
    <source>
        <strain evidence="2 3">DSM 26723</strain>
    </source>
</reference>
<evidence type="ECO:0000313" key="2">
    <source>
        <dbReference type="EMBL" id="MBB6096432.1"/>
    </source>
</evidence>
<gene>
    <name evidence="2" type="ORF">HNQ60_005354</name>
</gene>
<dbReference type="EMBL" id="JACHHZ010000007">
    <property type="protein sequence ID" value="MBB6096432.1"/>
    <property type="molecule type" value="Genomic_DNA"/>
</dbReference>
<dbReference type="Gene3D" id="3.30.700.10">
    <property type="entry name" value="Glycoprotein, Type 4 Pilin"/>
    <property type="match status" value="1"/>
</dbReference>
<dbReference type="RefSeq" id="WP_184335811.1">
    <property type="nucleotide sequence ID" value="NZ_JACHHZ010000007.1"/>
</dbReference>
<dbReference type="InterPro" id="IPR012902">
    <property type="entry name" value="N_methyl_site"/>
</dbReference>
<keyword evidence="3" id="KW-1185">Reference proteome</keyword>
<dbReference type="InterPro" id="IPR045584">
    <property type="entry name" value="Pilin-like"/>
</dbReference>
<evidence type="ECO:0000313" key="3">
    <source>
        <dbReference type="Proteomes" id="UP000588068"/>
    </source>
</evidence>
<protein>
    <submittedName>
        <fullName evidence="2">General secretion pathway protein G</fullName>
    </submittedName>
</protein>
<dbReference type="NCBIfam" id="TIGR02532">
    <property type="entry name" value="IV_pilin_GFxxxE"/>
    <property type="match status" value="1"/>
</dbReference>
<feature type="transmembrane region" description="Helical" evidence="1">
    <location>
        <begin position="20"/>
        <end position="40"/>
    </location>
</feature>
<dbReference type="SUPFAM" id="SSF54523">
    <property type="entry name" value="Pili subunits"/>
    <property type="match status" value="1"/>
</dbReference>